<keyword evidence="4" id="KW-1185">Reference proteome</keyword>
<dbReference type="GeneID" id="3258199"/>
<name>A0A0S2M5U6_CRYD1</name>
<dbReference type="OrthoDB" id="265761at2759"/>
<evidence type="ECO:0000313" key="3">
    <source>
        <dbReference type="EMBL" id="ALO68987.1"/>
    </source>
</evidence>
<sequence>MPRTHATASSISVPTSLVSGLRSLIGSFTSSSAPLLPFIPKPLKLILLLLFLSHSPSWPFVWHVRVWWHGVKAYYLAWHKGRAKYLADWKAQNDKNGGIRSLRVRHKRIAGVDDCDYNMHLSNSSYAKNSDALKMDWCIKALSPSFTARGTYMALGATHYVFFKEIPIGSEYTMEAYCLGWDEKWMYLACEFILYPKKTSKAGAAKNKVAAGVVSSAPHIVPTISAPPTRTASPNSSASVSGTVTPAQGSPLGNKVEEIKRAWLARRKENPREDGGVTCCLSVSEYCFKIDRVTIPPRISLYTSLQSPSKEHQARARAMLMSKDGGRAFLRGGWREEPNSELLGADIGLFEGEEFQDSWVKRAAESMEKVVDGMSAF</sequence>
<dbReference type="PANTHER" id="PTHR12475:SF4">
    <property type="entry name" value="PROTEIN THEM6"/>
    <property type="match status" value="1"/>
</dbReference>
<accession>A0A0S2M5U6</accession>
<dbReference type="EMBL" id="AE017346">
    <property type="protein sequence ID" value="ALO68987.1"/>
    <property type="molecule type" value="Genomic_DNA"/>
</dbReference>
<dbReference type="Proteomes" id="UP000002149">
    <property type="component" value="Chromosome 6"/>
</dbReference>
<dbReference type="InterPro" id="IPR029069">
    <property type="entry name" value="HotDog_dom_sf"/>
</dbReference>
<dbReference type="SUPFAM" id="SSF54637">
    <property type="entry name" value="Thioesterase/thiol ester dehydrase-isomerase"/>
    <property type="match status" value="1"/>
</dbReference>
<protein>
    <submittedName>
        <fullName evidence="3">Expressed protein</fullName>
    </submittedName>
</protein>
<reference evidence="3 4" key="1">
    <citation type="journal article" date="2005" name="Science">
        <title>The genome of the basidiomycetous yeast and human pathogen Cryptococcus neoformans.</title>
        <authorList>
            <person name="Loftus B.J."/>
            <person name="Fung E."/>
            <person name="Roncaglia P."/>
            <person name="Rowley D."/>
            <person name="Amedeo P."/>
            <person name="Bruno D."/>
            <person name="Vamathevan J."/>
            <person name="Miranda M."/>
            <person name="Anderson I.J."/>
            <person name="Fraser J.A."/>
            <person name="Allen J.E."/>
            <person name="Bosdet I.E."/>
            <person name="Brent M.R."/>
            <person name="Chiu R."/>
            <person name="Doering T.L."/>
            <person name="Donlin M.J."/>
            <person name="D'Souza C.A."/>
            <person name="Fox D.S."/>
            <person name="Grinberg V."/>
            <person name="Fu J."/>
            <person name="Fukushima M."/>
            <person name="Haas B.J."/>
            <person name="Huang J.C."/>
            <person name="Janbon G."/>
            <person name="Jones S.J."/>
            <person name="Koo H.L."/>
            <person name="Krzywinski M.I."/>
            <person name="Kwon-Chung J.K."/>
            <person name="Lengeler K.B."/>
            <person name="Maiti R."/>
            <person name="Marra M.A."/>
            <person name="Marra R.E."/>
            <person name="Mathewson C.A."/>
            <person name="Mitchell T.G."/>
            <person name="Pertea M."/>
            <person name="Riggs F.R."/>
            <person name="Salzberg S.L."/>
            <person name="Schein J.E."/>
            <person name="Shvartsbeyn A."/>
            <person name="Shin H."/>
            <person name="Shumway M."/>
            <person name="Specht C.A."/>
            <person name="Suh B.B."/>
            <person name="Tenney A."/>
            <person name="Utterback T.R."/>
            <person name="Wickes B.L."/>
            <person name="Wortman J.R."/>
            <person name="Wye N.H."/>
            <person name="Kronstad J.W."/>
            <person name="Lodge J.K."/>
            <person name="Heitman J."/>
            <person name="Davis R.W."/>
            <person name="Fraser C.M."/>
            <person name="Hyman R.W."/>
        </authorList>
    </citation>
    <scope>NUCLEOTIDE SEQUENCE [LARGE SCALE GENOMIC DNA]</scope>
    <source>
        <strain evidence="4">JEC21 / ATCC MYA-565</strain>
    </source>
</reference>
<dbReference type="Pfam" id="PF13279">
    <property type="entry name" value="4HBT_2"/>
    <property type="match status" value="1"/>
</dbReference>
<evidence type="ECO:0000313" key="4">
    <source>
        <dbReference type="Proteomes" id="UP000002149"/>
    </source>
</evidence>
<dbReference type="InterPro" id="IPR051490">
    <property type="entry name" value="THEM6_lcsJ_thioesterase"/>
</dbReference>
<dbReference type="Gene3D" id="3.10.129.10">
    <property type="entry name" value="Hotdog Thioesterase"/>
    <property type="match status" value="1"/>
</dbReference>
<evidence type="ECO:0000256" key="1">
    <source>
        <dbReference type="ARBA" id="ARBA00038476"/>
    </source>
</evidence>
<gene>
    <name evidence="3" type="ordered locus">CNF02360</name>
</gene>
<organism evidence="3 4">
    <name type="scientific">Cryptococcus deneoformans (strain JEC21 / ATCC MYA-565)</name>
    <name type="common">Cryptococcus neoformans var. neoformans serotype D</name>
    <dbReference type="NCBI Taxonomy" id="214684"/>
    <lineage>
        <taxon>Eukaryota</taxon>
        <taxon>Fungi</taxon>
        <taxon>Dikarya</taxon>
        <taxon>Basidiomycota</taxon>
        <taxon>Agaricomycotina</taxon>
        <taxon>Tremellomycetes</taxon>
        <taxon>Tremellales</taxon>
        <taxon>Cryptococcaceae</taxon>
        <taxon>Cryptococcus</taxon>
        <taxon>Cryptococcus neoformans species complex</taxon>
    </lineage>
</organism>
<feature type="compositionally biased region" description="Polar residues" evidence="2">
    <location>
        <begin position="226"/>
        <end position="248"/>
    </location>
</feature>
<comment type="similarity">
    <text evidence="1">Belongs to the lcsJ thioesterase family.</text>
</comment>
<dbReference type="KEGG" id="cne:CNF02360"/>
<evidence type="ECO:0000256" key="2">
    <source>
        <dbReference type="SAM" id="MobiDB-lite"/>
    </source>
</evidence>
<dbReference type="PaxDb" id="214684-A0A0S2M5U6"/>
<dbReference type="AlphaFoldDB" id="A0A0S2M5U6"/>
<dbReference type="PANTHER" id="PTHR12475">
    <property type="match status" value="1"/>
</dbReference>
<feature type="region of interest" description="Disordered" evidence="2">
    <location>
        <begin position="224"/>
        <end position="251"/>
    </location>
</feature>
<dbReference type="InParanoid" id="A0A0S2M5U6"/>
<dbReference type="RefSeq" id="XP_024514497.1">
    <property type="nucleotide sequence ID" value="XM_024658570.1"/>
</dbReference>
<dbReference type="VEuPathDB" id="FungiDB:CNF02360"/>
<proteinExistence type="inferred from homology"/>